<accession>A0A2N0NUY8</accession>
<evidence type="ECO:0000313" key="2">
    <source>
        <dbReference type="EMBL" id="PKB98381.1"/>
    </source>
</evidence>
<proteinExistence type="predicted"/>
<gene>
    <name evidence="2" type="ORF">RhiirA5_431458</name>
</gene>
<protein>
    <submittedName>
        <fullName evidence="2">Uncharacterized protein</fullName>
    </submittedName>
</protein>
<feature type="compositionally biased region" description="Acidic residues" evidence="1">
    <location>
        <begin position="38"/>
        <end position="47"/>
    </location>
</feature>
<sequence>MAQSTNDRGKKNIVKQIGNIVKLVSSKIKKSKAHKDSADDDHNDEQSLDPSTHKVVSKSFGNADIYYDEQDLDDYHSNDEQSFGNYNFL</sequence>
<dbReference type="EMBL" id="LLXJ01002659">
    <property type="protein sequence ID" value="PKB98381.1"/>
    <property type="molecule type" value="Genomic_DNA"/>
</dbReference>
<reference evidence="2 3" key="1">
    <citation type="submission" date="2016-04" db="EMBL/GenBank/DDBJ databases">
        <title>Genome analyses suggest a sexual origin of heterokaryosis in a supposedly ancient asexual fungus.</title>
        <authorList>
            <person name="Ropars J."/>
            <person name="Sedzielewska K."/>
            <person name="Noel J."/>
            <person name="Charron P."/>
            <person name="Farinelli L."/>
            <person name="Marton T."/>
            <person name="Kruger M."/>
            <person name="Pelin A."/>
            <person name="Brachmann A."/>
            <person name="Corradi N."/>
        </authorList>
    </citation>
    <scope>NUCLEOTIDE SEQUENCE [LARGE SCALE GENOMIC DNA]</scope>
    <source>
        <strain evidence="2 3">A5</strain>
    </source>
</reference>
<dbReference type="Proteomes" id="UP000232722">
    <property type="component" value="Unassembled WGS sequence"/>
</dbReference>
<dbReference type="VEuPathDB" id="FungiDB:RhiirFUN_013775"/>
<feature type="region of interest" description="Disordered" evidence="1">
    <location>
        <begin position="30"/>
        <end position="56"/>
    </location>
</feature>
<organism evidence="2 3">
    <name type="scientific">Rhizophagus irregularis</name>
    <dbReference type="NCBI Taxonomy" id="588596"/>
    <lineage>
        <taxon>Eukaryota</taxon>
        <taxon>Fungi</taxon>
        <taxon>Fungi incertae sedis</taxon>
        <taxon>Mucoromycota</taxon>
        <taxon>Glomeromycotina</taxon>
        <taxon>Glomeromycetes</taxon>
        <taxon>Glomerales</taxon>
        <taxon>Glomeraceae</taxon>
        <taxon>Rhizophagus</taxon>
    </lineage>
</organism>
<evidence type="ECO:0000313" key="3">
    <source>
        <dbReference type="Proteomes" id="UP000232722"/>
    </source>
</evidence>
<name>A0A2N0NUY8_9GLOM</name>
<dbReference type="AlphaFoldDB" id="A0A2N0NUY8"/>
<reference evidence="2 3" key="2">
    <citation type="submission" date="2017-09" db="EMBL/GenBank/DDBJ databases">
        <title>Extensive intraspecific genome diversity in a model arbuscular mycorrhizal fungus.</title>
        <authorList>
            <person name="Chen E.C."/>
            <person name="Morin E."/>
            <person name="Beaudet D."/>
            <person name="Noel J."/>
            <person name="Ndikumana S."/>
            <person name="Charron P."/>
            <person name="St-Onge C."/>
            <person name="Giorgi J."/>
            <person name="Grigoriev I.V."/>
            <person name="Roux C."/>
            <person name="Martin F.M."/>
            <person name="Corradi N."/>
        </authorList>
    </citation>
    <scope>NUCLEOTIDE SEQUENCE [LARGE SCALE GENOMIC DNA]</scope>
    <source>
        <strain evidence="2 3">A5</strain>
    </source>
</reference>
<comment type="caution">
    <text evidence="2">The sequence shown here is derived from an EMBL/GenBank/DDBJ whole genome shotgun (WGS) entry which is preliminary data.</text>
</comment>
<evidence type="ECO:0000256" key="1">
    <source>
        <dbReference type="SAM" id="MobiDB-lite"/>
    </source>
</evidence>